<feature type="compositionally biased region" description="Basic and acidic residues" evidence="1">
    <location>
        <begin position="89"/>
        <end position="101"/>
    </location>
</feature>
<proteinExistence type="predicted"/>
<organism evidence="2 3">
    <name type="scientific">Batillaria attramentaria</name>
    <dbReference type="NCBI Taxonomy" id="370345"/>
    <lineage>
        <taxon>Eukaryota</taxon>
        <taxon>Metazoa</taxon>
        <taxon>Spiralia</taxon>
        <taxon>Lophotrochozoa</taxon>
        <taxon>Mollusca</taxon>
        <taxon>Gastropoda</taxon>
        <taxon>Caenogastropoda</taxon>
        <taxon>Sorbeoconcha</taxon>
        <taxon>Cerithioidea</taxon>
        <taxon>Batillariidae</taxon>
        <taxon>Batillaria</taxon>
    </lineage>
</organism>
<protein>
    <submittedName>
        <fullName evidence="2">Uncharacterized protein</fullName>
    </submittedName>
</protein>
<dbReference type="Proteomes" id="UP001519460">
    <property type="component" value="Unassembled WGS sequence"/>
</dbReference>
<evidence type="ECO:0000256" key="1">
    <source>
        <dbReference type="SAM" id="MobiDB-lite"/>
    </source>
</evidence>
<reference evidence="2 3" key="1">
    <citation type="journal article" date="2023" name="Sci. Data">
        <title>Genome assembly of the Korean intertidal mud-creeper Batillaria attramentaria.</title>
        <authorList>
            <person name="Patra A.K."/>
            <person name="Ho P.T."/>
            <person name="Jun S."/>
            <person name="Lee S.J."/>
            <person name="Kim Y."/>
            <person name="Won Y.J."/>
        </authorList>
    </citation>
    <scope>NUCLEOTIDE SEQUENCE [LARGE SCALE GENOMIC DNA]</scope>
    <source>
        <strain evidence="2">Wonlab-2016</strain>
    </source>
</reference>
<dbReference type="EMBL" id="JACVVK020000741">
    <property type="protein sequence ID" value="KAK7450495.1"/>
    <property type="molecule type" value="Genomic_DNA"/>
</dbReference>
<sequence length="101" mass="11256">MGPENRALDPVVGGKRQTEIEKERGKKMMVVITRTSVRDSSPAAEHTTTTTQVSLNSKRRRTLRQTGHSVKVTCARRSDGRTSATDYTEGARDKLPKWGRS</sequence>
<evidence type="ECO:0000313" key="2">
    <source>
        <dbReference type="EMBL" id="KAK7450495.1"/>
    </source>
</evidence>
<keyword evidence="3" id="KW-1185">Reference proteome</keyword>
<gene>
    <name evidence="2" type="ORF">BaRGS_00039948</name>
</gene>
<name>A0ABD0J1Z1_9CAEN</name>
<feature type="region of interest" description="Disordered" evidence="1">
    <location>
        <begin position="36"/>
        <end position="101"/>
    </location>
</feature>
<evidence type="ECO:0000313" key="3">
    <source>
        <dbReference type="Proteomes" id="UP001519460"/>
    </source>
</evidence>
<feature type="region of interest" description="Disordered" evidence="1">
    <location>
        <begin position="1"/>
        <end position="21"/>
    </location>
</feature>
<comment type="caution">
    <text evidence="2">The sequence shown here is derived from an EMBL/GenBank/DDBJ whole genome shotgun (WGS) entry which is preliminary data.</text>
</comment>
<accession>A0ABD0J1Z1</accession>
<dbReference type="AlphaFoldDB" id="A0ABD0J1Z1"/>
<feature type="compositionally biased region" description="Polar residues" evidence="1">
    <location>
        <begin position="46"/>
        <end position="56"/>
    </location>
</feature>